<keyword evidence="1" id="KW-1133">Transmembrane helix</keyword>
<accession>A0A498D3A5</accession>
<organism evidence="2 3">
    <name type="scientific">Oceanobacillus piezotolerans</name>
    <dbReference type="NCBI Taxonomy" id="2448030"/>
    <lineage>
        <taxon>Bacteria</taxon>
        <taxon>Bacillati</taxon>
        <taxon>Bacillota</taxon>
        <taxon>Bacilli</taxon>
        <taxon>Bacillales</taxon>
        <taxon>Bacillaceae</taxon>
        <taxon>Oceanobacillus</taxon>
    </lineage>
</organism>
<dbReference type="Proteomes" id="UP000270219">
    <property type="component" value="Unassembled WGS sequence"/>
</dbReference>
<gene>
    <name evidence="2" type="ORF">D8M04_13925</name>
</gene>
<dbReference type="AlphaFoldDB" id="A0A498D3A5"/>
<evidence type="ECO:0000313" key="2">
    <source>
        <dbReference type="EMBL" id="RLL42652.1"/>
    </source>
</evidence>
<evidence type="ECO:0000256" key="1">
    <source>
        <dbReference type="SAM" id="Phobius"/>
    </source>
</evidence>
<comment type="caution">
    <text evidence="2">The sequence shown here is derived from an EMBL/GenBank/DDBJ whole genome shotgun (WGS) entry which is preliminary data.</text>
</comment>
<feature type="transmembrane region" description="Helical" evidence="1">
    <location>
        <begin position="6"/>
        <end position="29"/>
    </location>
</feature>
<keyword evidence="1" id="KW-0812">Transmembrane</keyword>
<keyword evidence="1" id="KW-0472">Membrane</keyword>
<name>A0A498D3A5_9BACI</name>
<evidence type="ECO:0000313" key="3">
    <source>
        <dbReference type="Proteomes" id="UP000270219"/>
    </source>
</evidence>
<dbReference type="EMBL" id="RCHR01000005">
    <property type="protein sequence ID" value="RLL42652.1"/>
    <property type="molecule type" value="Genomic_DNA"/>
</dbReference>
<proteinExistence type="predicted"/>
<protein>
    <submittedName>
        <fullName evidence="2">Uncharacterized protein</fullName>
    </submittedName>
</protein>
<reference evidence="2 3" key="1">
    <citation type="submission" date="2018-10" db="EMBL/GenBank/DDBJ databases">
        <title>Oceanobacillus sp. YLB-02 draft genome.</title>
        <authorList>
            <person name="Yu L."/>
        </authorList>
    </citation>
    <scope>NUCLEOTIDE SEQUENCE [LARGE SCALE GENOMIC DNA]</scope>
    <source>
        <strain evidence="2 3">YLB-02</strain>
    </source>
</reference>
<feature type="transmembrane region" description="Helical" evidence="1">
    <location>
        <begin position="41"/>
        <end position="58"/>
    </location>
</feature>
<sequence>MEAILLIVALLSVVIGVALLIGNAINHGLGVLLTFKGIKKSLIFFGIYAVCYIIFLFISN</sequence>
<keyword evidence="3" id="KW-1185">Reference proteome</keyword>
<dbReference type="RefSeq" id="WP_121523999.1">
    <property type="nucleotide sequence ID" value="NZ_RCHR01000005.1"/>
</dbReference>